<dbReference type="Proteomes" id="UP001439008">
    <property type="component" value="Unassembled WGS sequence"/>
</dbReference>
<proteinExistence type="predicted"/>
<gene>
    <name evidence="4" type="ORF">MHBO_002689</name>
</gene>
<dbReference type="InterPro" id="IPR035979">
    <property type="entry name" value="RBD_domain_sf"/>
</dbReference>
<keyword evidence="5" id="KW-1185">Reference proteome</keyword>
<dbReference type="PROSITE" id="PS50102">
    <property type="entry name" value="RRM"/>
    <property type="match status" value="2"/>
</dbReference>
<protein>
    <recommendedName>
        <fullName evidence="3">RRM domain-containing protein</fullName>
    </recommendedName>
</protein>
<feature type="domain" description="RRM" evidence="3">
    <location>
        <begin position="5"/>
        <end position="84"/>
    </location>
</feature>
<keyword evidence="1 2" id="KW-0694">RNA-binding</keyword>
<evidence type="ECO:0000256" key="2">
    <source>
        <dbReference type="PROSITE-ProRule" id="PRU00176"/>
    </source>
</evidence>
<evidence type="ECO:0000256" key="1">
    <source>
        <dbReference type="ARBA" id="ARBA00022884"/>
    </source>
</evidence>
<evidence type="ECO:0000313" key="4">
    <source>
        <dbReference type="EMBL" id="MES1921104.1"/>
    </source>
</evidence>
<feature type="domain" description="RRM" evidence="3">
    <location>
        <begin position="104"/>
        <end position="185"/>
    </location>
</feature>
<dbReference type="InterPro" id="IPR000504">
    <property type="entry name" value="RRM_dom"/>
</dbReference>
<sequence length="200" mass="22863">MGIKYKVFIGNIPSNIDETGLSQRLEKHGKIKSLKLRKTKSANFAVVLFASRKVNKSFLTYDKTDSDIFFENKSSDIDIRKTTSEKRELDIRKCGYPQRIKKSTRICVQNIPLSATDESLVSALKVFGQIKDCRIVRDVEQKSMGFGFVEFCEKKHNFKALIAKIVLENNLLKLTKVLPICLNDEKSLTSFFCKSKILQN</sequence>
<dbReference type="EMBL" id="JBDODL010001086">
    <property type="protein sequence ID" value="MES1921104.1"/>
    <property type="molecule type" value="Genomic_DNA"/>
</dbReference>
<accession>A0ABV2ANR8</accession>
<dbReference type="SUPFAM" id="SSF54928">
    <property type="entry name" value="RNA-binding domain, RBD"/>
    <property type="match status" value="2"/>
</dbReference>
<reference evidence="4 5" key="1">
    <citation type="journal article" date="2024" name="BMC Biol.">
        <title>Comparative genomics of Ascetosporea gives new insight into the evolutionary basis for animal parasitism in Rhizaria.</title>
        <authorList>
            <person name="Hiltunen Thoren M."/>
            <person name="Onut-Brannstrom I."/>
            <person name="Alfjorden A."/>
            <person name="Peckova H."/>
            <person name="Swords F."/>
            <person name="Hooper C."/>
            <person name="Holzer A.S."/>
            <person name="Bass D."/>
            <person name="Burki F."/>
        </authorList>
    </citation>
    <scope>NUCLEOTIDE SEQUENCE [LARGE SCALE GENOMIC DNA]</scope>
    <source>
        <strain evidence="4">20-A016</strain>
    </source>
</reference>
<evidence type="ECO:0000313" key="5">
    <source>
        <dbReference type="Proteomes" id="UP001439008"/>
    </source>
</evidence>
<dbReference type="PANTHER" id="PTHR21245">
    <property type="entry name" value="HETEROGENEOUS NUCLEAR RIBONUCLEOPROTEIN"/>
    <property type="match status" value="1"/>
</dbReference>
<dbReference type="InterPro" id="IPR012677">
    <property type="entry name" value="Nucleotide-bd_a/b_plait_sf"/>
</dbReference>
<dbReference type="SMART" id="SM00360">
    <property type="entry name" value="RRM"/>
    <property type="match status" value="2"/>
</dbReference>
<name>A0ABV2ANR8_9EUKA</name>
<organism evidence="4 5">
    <name type="scientific">Bonamia ostreae</name>
    <dbReference type="NCBI Taxonomy" id="126728"/>
    <lineage>
        <taxon>Eukaryota</taxon>
        <taxon>Sar</taxon>
        <taxon>Rhizaria</taxon>
        <taxon>Endomyxa</taxon>
        <taxon>Ascetosporea</taxon>
        <taxon>Haplosporida</taxon>
        <taxon>Bonamia</taxon>
    </lineage>
</organism>
<dbReference type="Gene3D" id="3.30.70.330">
    <property type="match status" value="2"/>
</dbReference>
<comment type="caution">
    <text evidence="4">The sequence shown here is derived from an EMBL/GenBank/DDBJ whole genome shotgun (WGS) entry which is preliminary data.</text>
</comment>
<evidence type="ECO:0000259" key="3">
    <source>
        <dbReference type="PROSITE" id="PS50102"/>
    </source>
</evidence>
<dbReference type="CDD" id="cd00590">
    <property type="entry name" value="RRM_SF"/>
    <property type="match status" value="1"/>
</dbReference>
<dbReference type="Pfam" id="PF00076">
    <property type="entry name" value="RRM_1"/>
    <property type="match status" value="2"/>
</dbReference>